<keyword evidence="2" id="KW-1185">Reference proteome</keyword>
<reference evidence="1 2" key="1">
    <citation type="submission" date="2023-01" db="EMBL/GenBank/DDBJ databases">
        <title>Vibrio sp. KJ40-1 sp.nov, isolated from marine algae.</title>
        <authorList>
            <person name="Butt M."/>
            <person name="Kim J.M.J."/>
            <person name="Jeon C.O.C."/>
        </authorList>
    </citation>
    <scope>NUCLEOTIDE SEQUENCE [LARGE SCALE GENOMIC DNA]</scope>
    <source>
        <strain evidence="1 2">KJ40-1</strain>
    </source>
</reference>
<comment type="caution">
    <text evidence="1">The sequence shown here is derived from an EMBL/GenBank/DDBJ whole genome shotgun (WGS) entry which is preliminary data.</text>
</comment>
<sequence length="126" mass="14252">MKTSQLIQFLSNIPETQDPEIVTGEEWLPESLIDASFDGNLVNLHFDNAPEEDSGEVEGRGFVEHEVIMLKDQIVKLMFDQSIEPKAKAELFLQLFILSHEKSSTEVIEILEDPLAWISNSKQAPL</sequence>
<evidence type="ECO:0000313" key="2">
    <source>
        <dbReference type="Proteomes" id="UP001210678"/>
    </source>
</evidence>
<proteinExistence type="predicted"/>
<name>A0ABT4YQF6_9VIBR</name>
<dbReference type="EMBL" id="JAQLOI010000001">
    <property type="protein sequence ID" value="MDB1123784.1"/>
    <property type="molecule type" value="Genomic_DNA"/>
</dbReference>
<organism evidence="1 2">
    <name type="scientific">Vibrio algarum</name>
    <dbReference type="NCBI Taxonomy" id="3020714"/>
    <lineage>
        <taxon>Bacteria</taxon>
        <taxon>Pseudomonadati</taxon>
        <taxon>Pseudomonadota</taxon>
        <taxon>Gammaproteobacteria</taxon>
        <taxon>Vibrionales</taxon>
        <taxon>Vibrionaceae</taxon>
        <taxon>Vibrio</taxon>
    </lineage>
</organism>
<dbReference type="Proteomes" id="UP001210678">
    <property type="component" value="Unassembled WGS sequence"/>
</dbReference>
<gene>
    <name evidence="1" type="ORF">PGX00_08990</name>
</gene>
<dbReference type="RefSeq" id="WP_272135421.1">
    <property type="nucleotide sequence ID" value="NZ_JAQLOI010000001.1"/>
</dbReference>
<protein>
    <submittedName>
        <fullName evidence="1">Uncharacterized protein</fullName>
    </submittedName>
</protein>
<accession>A0ABT4YQF6</accession>
<evidence type="ECO:0000313" key="1">
    <source>
        <dbReference type="EMBL" id="MDB1123784.1"/>
    </source>
</evidence>